<evidence type="ECO:0000313" key="1">
    <source>
        <dbReference type="EMBL" id="KEQ08275.1"/>
    </source>
</evidence>
<evidence type="ECO:0000313" key="2">
    <source>
        <dbReference type="Proteomes" id="UP000052167"/>
    </source>
</evidence>
<comment type="caution">
    <text evidence="1">The sequence shown here is derived from an EMBL/GenBank/DDBJ whole genome shotgun (WGS) entry which is preliminary data.</text>
</comment>
<protein>
    <submittedName>
        <fullName evidence="1">Uncharacterized protein</fullName>
    </submittedName>
</protein>
<name>A0A922P1G6_9HYPH</name>
<reference evidence="1 2" key="1">
    <citation type="submission" date="2014-06" db="EMBL/GenBank/DDBJ databases">
        <title>Rhizobium pelagicum/R2-400B4.</title>
        <authorList>
            <person name="Kimes N.E."/>
            <person name="Lopez-Perez M."/>
        </authorList>
    </citation>
    <scope>NUCLEOTIDE SEQUENCE [LARGE SCALE GENOMIC DNA]</scope>
    <source>
        <strain evidence="1 2">R2-400B4</strain>
    </source>
</reference>
<accession>A0A922P1G6</accession>
<dbReference type="AlphaFoldDB" id="A0A922P1G6"/>
<organism evidence="1 2">
    <name type="scientific">Pseudorhizobium pelagicum</name>
    <dbReference type="NCBI Taxonomy" id="1509405"/>
    <lineage>
        <taxon>Bacteria</taxon>
        <taxon>Pseudomonadati</taxon>
        <taxon>Pseudomonadota</taxon>
        <taxon>Alphaproteobacteria</taxon>
        <taxon>Hyphomicrobiales</taxon>
        <taxon>Rhizobiaceae</taxon>
        <taxon>Rhizobium/Agrobacterium group</taxon>
        <taxon>Pseudorhizobium</taxon>
    </lineage>
</organism>
<keyword evidence="2" id="KW-1185">Reference proteome</keyword>
<dbReference type="Proteomes" id="UP000052167">
    <property type="component" value="Unassembled WGS sequence"/>
</dbReference>
<sequence>MRHLTIGQDVTIDGAAGRTRCKLGALAISYAFSKGGTDYCFRDAIELKPQPRLPIGGALGHLTAAMPTQGDSGAWVLTCDATPVWAGVFFGEDGMRGFAIRSAWAHAWAEQVTGTTLRV</sequence>
<gene>
    <name evidence="1" type="ORF">GV68_02995</name>
</gene>
<dbReference type="EMBL" id="JOKJ01000010">
    <property type="protein sequence ID" value="KEQ08275.1"/>
    <property type="molecule type" value="Genomic_DNA"/>
</dbReference>
<proteinExistence type="predicted"/>